<dbReference type="PANTHER" id="PTHR43194:SF5">
    <property type="entry name" value="PIMELOYL-[ACYL-CARRIER PROTEIN] METHYL ESTER ESTERASE"/>
    <property type="match status" value="1"/>
</dbReference>
<dbReference type="InterPro" id="IPR000639">
    <property type="entry name" value="Epox_hydrolase-like"/>
</dbReference>
<gene>
    <name evidence="3" type="ORF">D2E24_0432</name>
</gene>
<keyword evidence="3" id="KW-0378">Hydrolase</keyword>
<evidence type="ECO:0000313" key="3">
    <source>
        <dbReference type="EMBL" id="RSX58072.1"/>
    </source>
</evidence>
<feature type="domain" description="AB hydrolase-1" evidence="2">
    <location>
        <begin position="21"/>
        <end position="276"/>
    </location>
</feature>
<dbReference type="InterPro" id="IPR029058">
    <property type="entry name" value="AB_hydrolase_fold"/>
</dbReference>
<dbReference type="AlphaFoldDB" id="A0A430FVW4"/>
<dbReference type="GO" id="GO:0016787">
    <property type="term" value="F:hydrolase activity"/>
    <property type="evidence" value="ECO:0007669"/>
    <property type="project" value="UniProtKB-KW"/>
</dbReference>
<dbReference type="RefSeq" id="WP_125967718.1">
    <property type="nucleotide sequence ID" value="NZ_QXGK01000003.1"/>
</dbReference>
<feature type="region of interest" description="Disordered" evidence="1">
    <location>
        <begin position="59"/>
        <end position="81"/>
    </location>
</feature>
<dbReference type="PANTHER" id="PTHR43194">
    <property type="entry name" value="HYDROLASE ALPHA/BETA FOLD FAMILY"/>
    <property type="match status" value="1"/>
</dbReference>
<dbReference type="InterPro" id="IPR000073">
    <property type="entry name" value="AB_hydrolase_1"/>
</dbReference>
<dbReference type="SUPFAM" id="SSF53474">
    <property type="entry name" value="alpha/beta-Hydrolases"/>
    <property type="match status" value="1"/>
</dbReference>
<evidence type="ECO:0000259" key="2">
    <source>
        <dbReference type="Pfam" id="PF12697"/>
    </source>
</evidence>
<keyword evidence="4" id="KW-1185">Reference proteome</keyword>
<protein>
    <submittedName>
        <fullName evidence="3">Alpha/beta hydrolase</fullName>
    </submittedName>
</protein>
<dbReference type="EMBL" id="QXGK01000003">
    <property type="protein sequence ID" value="RSX58072.1"/>
    <property type="molecule type" value="Genomic_DNA"/>
</dbReference>
<dbReference type="Proteomes" id="UP000287470">
    <property type="component" value="Unassembled WGS sequence"/>
</dbReference>
<dbReference type="Gene3D" id="3.40.50.1820">
    <property type="entry name" value="alpha/beta hydrolase"/>
    <property type="match status" value="1"/>
</dbReference>
<name>A0A430FVW4_9BIFI</name>
<evidence type="ECO:0000313" key="4">
    <source>
        <dbReference type="Proteomes" id="UP000287470"/>
    </source>
</evidence>
<proteinExistence type="predicted"/>
<dbReference type="InterPro" id="IPR050228">
    <property type="entry name" value="Carboxylesterase_BioH"/>
</dbReference>
<dbReference type="OrthoDB" id="495620at2"/>
<dbReference type="PRINTS" id="PR00412">
    <property type="entry name" value="EPOXHYDRLASE"/>
</dbReference>
<organism evidence="3 4">
    <name type="scientific">Bifidobacterium samirii</name>
    <dbReference type="NCBI Taxonomy" id="2306974"/>
    <lineage>
        <taxon>Bacteria</taxon>
        <taxon>Bacillati</taxon>
        <taxon>Actinomycetota</taxon>
        <taxon>Actinomycetes</taxon>
        <taxon>Bifidobacteriales</taxon>
        <taxon>Bifidobacteriaceae</taxon>
        <taxon>Bifidobacterium</taxon>
    </lineage>
</organism>
<sequence length="285" mass="30405">MTFAITNTIHREGEPGEGTPLVLVHAFPIDHRMWDECAAEIIRQADEAGLPSFPIWAPDMPGAGDGPIPDESQSGGADPDGAYPHAMDLLADAYVAMLHDAGHDKAVWVGLSMGGYVVLDIHRRHPDAVAGIALCDTKADADDARQRANRTAIADTCIRERTVEPVMHFAHATDADSSFKRSDAGKALFARWIGDQRPEGVAWRQRMAAARPDLNAQLPLIDVPATVLTGDRDPSSPPAVMHPIAAAMTATAPAVVDIADCGHFSAVEHPDQVAAALVDLMRRVG</sequence>
<evidence type="ECO:0000256" key="1">
    <source>
        <dbReference type="SAM" id="MobiDB-lite"/>
    </source>
</evidence>
<accession>A0A430FVW4</accession>
<reference evidence="3 4" key="1">
    <citation type="submission" date="2018-09" db="EMBL/GenBank/DDBJ databases">
        <title>Characterization of the phylogenetic diversity of five novel species belonging to the genus Bifidobacterium.</title>
        <authorList>
            <person name="Lugli G.A."/>
            <person name="Duranti S."/>
            <person name="Milani C."/>
        </authorList>
    </citation>
    <scope>NUCLEOTIDE SEQUENCE [LARGE SCALE GENOMIC DNA]</scope>
    <source>
        <strain evidence="3 4">2033B</strain>
    </source>
</reference>
<dbReference type="Pfam" id="PF12697">
    <property type="entry name" value="Abhydrolase_6"/>
    <property type="match status" value="1"/>
</dbReference>
<comment type="caution">
    <text evidence="3">The sequence shown here is derived from an EMBL/GenBank/DDBJ whole genome shotgun (WGS) entry which is preliminary data.</text>
</comment>